<proteinExistence type="predicted"/>
<reference evidence="1 2" key="1">
    <citation type="journal article" date="2019" name="Nat. Ecol. Evol.">
        <title>Megaphylogeny resolves global patterns of mushroom evolution.</title>
        <authorList>
            <person name="Varga T."/>
            <person name="Krizsan K."/>
            <person name="Foldi C."/>
            <person name="Dima B."/>
            <person name="Sanchez-Garcia M."/>
            <person name="Sanchez-Ramirez S."/>
            <person name="Szollosi G.J."/>
            <person name="Szarkandi J.G."/>
            <person name="Papp V."/>
            <person name="Albert L."/>
            <person name="Andreopoulos W."/>
            <person name="Angelini C."/>
            <person name="Antonin V."/>
            <person name="Barry K.W."/>
            <person name="Bougher N.L."/>
            <person name="Buchanan P."/>
            <person name="Buyck B."/>
            <person name="Bense V."/>
            <person name="Catcheside P."/>
            <person name="Chovatia M."/>
            <person name="Cooper J."/>
            <person name="Damon W."/>
            <person name="Desjardin D."/>
            <person name="Finy P."/>
            <person name="Geml J."/>
            <person name="Haridas S."/>
            <person name="Hughes K."/>
            <person name="Justo A."/>
            <person name="Karasinski D."/>
            <person name="Kautmanova I."/>
            <person name="Kiss B."/>
            <person name="Kocsube S."/>
            <person name="Kotiranta H."/>
            <person name="LaButti K.M."/>
            <person name="Lechner B.E."/>
            <person name="Liimatainen K."/>
            <person name="Lipzen A."/>
            <person name="Lukacs Z."/>
            <person name="Mihaltcheva S."/>
            <person name="Morgado L.N."/>
            <person name="Niskanen T."/>
            <person name="Noordeloos M.E."/>
            <person name="Ohm R.A."/>
            <person name="Ortiz-Santana B."/>
            <person name="Ovrebo C."/>
            <person name="Racz N."/>
            <person name="Riley R."/>
            <person name="Savchenko A."/>
            <person name="Shiryaev A."/>
            <person name="Soop K."/>
            <person name="Spirin V."/>
            <person name="Szebenyi C."/>
            <person name="Tomsovsky M."/>
            <person name="Tulloss R.E."/>
            <person name="Uehling J."/>
            <person name="Grigoriev I.V."/>
            <person name="Vagvolgyi C."/>
            <person name="Papp T."/>
            <person name="Martin F.M."/>
            <person name="Miettinen O."/>
            <person name="Hibbett D.S."/>
            <person name="Nagy L.G."/>
        </authorList>
    </citation>
    <scope>NUCLEOTIDE SEQUENCE [LARGE SCALE GENOMIC DNA]</scope>
    <source>
        <strain evidence="1 2">OMC1185</strain>
    </source>
</reference>
<keyword evidence="2" id="KW-1185">Reference proteome</keyword>
<dbReference type="EMBL" id="ML213526">
    <property type="protein sequence ID" value="TFK46988.1"/>
    <property type="molecule type" value="Genomic_DNA"/>
</dbReference>
<dbReference type="Proteomes" id="UP000305948">
    <property type="component" value="Unassembled WGS sequence"/>
</dbReference>
<dbReference type="AlphaFoldDB" id="A0A5C3MT80"/>
<evidence type="ECO:0000313" key="2">
    <source>
        <dbReference type="Proteomes" id="UP000305948"/>
    </source>
</evidence>
<gene>
    <name evidence="1" type="ORF">OE88DRAFT_1728775</name>
</gene>
<evidence type="ECO:0000313" key="1">
    <source>
        <dbReference type="EMBL" id="TFK46988.1"/>
    </source>
</evidence>
<protein>
    <submittedName>
        <fullName evidence="1">Uncharacterized protein</fullName>
    </submittedName>
</protein>
<name>A0A5C3MT80_9AGAM</name>
<accession>A0A5C3MT80</accession>
<organism evidence="1 2">
    <name type="scientific">Heliocybe sulcata</name>
    <dbReference type="NCBI Taxonomy" id="5364"/>
    <lineage>
        <taxon>Eukaryota</taxon>
        <taxon>Fungi</taxon>
        <taxon>Dikarya</taxon>
        <taxon>Basidiomycota</taxon>
        <taxon>Agaricomycotina</taxon>
        <taxon>Agaricomycetes</taxon>
        <taxon>Gloeophyllales</taxon>
        <taxon>Gloeophyllaceae</taxon>
        <taxon>Heliocybe</taxon>
    </lineage>
</organism>
<sequence>MAMTAYDMKHIPAIGVSATPIPAPDVNAGLTHQWNSPFSSDINYATPRKVCFRTRQGRGVLFHDAADMQRATSALEGPGDIAFNPKDGPTVTIRIRWPHLEHLAYQFTVCGRISKAELAFKVVKHINEFIQKNRHAPITNPAWSLNQRNIWPQQMRLLSLVLTNSGVFEVEAERLYPTSK</sequence>